<organism evidence="1 2">
    <name type="scientific">Polychaeton citri CBS 116435</name>
    <dbReference type="NCBI Taxonomy" id="1314669"/>
    <lineage>
        <taxon>Eukaryota</taxon>
        <taxon>Fungi</taxon>
        <taxon>Dikarya</taxon>
        <taxon>Ascomycota</taxon>
        <taxon>Pezizomycotina</taxon>
        <taxon>Dothideomycetes</taxon>
        <taxon>Dothideomycetidae</taxon>
        <taxon>Capnodiales</taxon>
        <taxon>Capnodiaceae</taxon>
        <taxon>Polychaeton</taxon>
    </lineage>
</organism>
<gene>
    <name evidence="1" type="ORF">K431DRAFT_127981</name>
</gene>
<name>A0A9P4UK21_9PEZI</name>
<dbReference type="OrthoDB" id="1896086at2759"/>
<protein>
    <submittedName>
        <fullName evidence="1">Uncharacterized protein</fullName>
    </submittedName>
</protein>
<dbReference type="AlphaFoldDB" id="A0A9P4UK21"/>
<evidence type="ECO:0000313" key="1">
    <source>
        <dbReference type="EMBL" id="KAF2718587.1"/>
    </source>
</evidence>
<sequence length="135" mass="14800">MHIRAIGHPASPLDPGVIDQPVKDWPGITYDPNVPANNRGSYGSSFTKWAAQSNHGLITDAIDNAENYALFATAYYIQKNLGYYPHLRQVAISPTDSNDILSSDVDGPSEANLSAAGFVDDSPFNYNIYCYTHFD</sequence>
<comment type="caution">
    <text evidence="1">The sequence shown here is derived from an EMBL/GenBank/DDBJ whole genome shotgun (WGS) entry which is preliminary data.</text>
</comment>
<dbReference type="EMBL" id="MU003822">
    <property type="protein sequence ID" value="KAF2718587.1"/>
    <property type="molecule type" value="Genomic_DNA"/>
</dbReference>
<evidence type="ECO:0000313" key="2">
    <source>
        <dbReference type="Proteomes" id="UP000799441"/>
    </source>
</evidence>
<proteinExistence type="predicted"/>
<reference evidence="1" key="1">
    <citation type="journal article" date="2020" name="Stud. Mycol.">
        <title>101 Dothideomycetes genomes: a test case for predicting lifestyles and emergence of pathogens.</title>
        <authorList>
            <person name="Haridas S."/>
            <person name="Albert R."/>
            <person name="Binder M."/>
            <person name="Bloem J."/>
            <person name="Labutti K."/>
            <person name="Salamov A."/>
            <person name="Andreopoulos B."/>
            <person name="Baker S."/>
            <person name="Barry K."/>
            <person name="Bills G."/>
            <person name="Bluhm B."/>
            <person name="Cannon C."/>
            <person name="Castanera R."/>
            <person name="Culley D."/>
            <person name="Daum C."/>
            <person name="Ezra D."/>
            <person name="Gonzalez J."/>
            <person name="Henrissat B."/>
            <person name="Kuo A."/>
            <person name="Liang C."/>
            <person name="Lipzen A."/>
            <person name="Lutzoni F."/>
            <person name="Magnuson J."/>
            <person name="Mondo S."/>
            <person name="Nolan M."/>
            <person name="Ohm R."/>
            <person name="Pangilinan J."/>
            <person name="Park H.-J."/>
            <person name="Ramirez L."/>
            <person name="Alfaro M."/>
            <person name="Sun H."/>
            <person name="Tritt A."/>
            <person name="Yoshinaga Y."/>
            <person name="Zwiers L.-H."/>
            <person name="Turgeon B."/>
            <person name="Goodwin S."/>
            <person name="Spatafora J."/>
            <person name="Crous P."/>
            <person name="Grigoriev I."/>
        </authorList>
    </citation>
    <scope>NUCLEOTIDE SEQUENCE</scope>
    <source>
        <strain evidence="1">CBS 116435</strain>
    </source>
</reference>
<dbReference type="Proteomes" id="UP000799441">
    <property type="component" value="Unassembled WGS sequence"/>
</dbReference>
<accession>A0A9P4UK21</accession>
<keyword evidence="2" id="KW-1185">Reference proteome</keyword>